<dbReference type="SMART" id="SM00346">
    <property type="entry name" value="HTH_ICLR"/>
    <property type="match status" value="1"/>
</dbReference>
<keyword evidence="1" id="KW-0805">Transcription regulation</keyword>
<evidence type="ECO:0000313" key="6">
    <source>
        <dbReference type="EMBL" id="NYB74761.1"/>
    </source>
</evidence>
<name>A0A974BKX8_SEDHY</name>
<accession>A0A974BKX8</accession>
<comment type="caution">
    <text evidence="6">The sequence shown here is derived from an EMBL/GenBank/DDBJ whole genome shotgun (WGS) entry which is preliminary data.</text>
</comment>
<keyword evidence="7" id="KW-1185">Reference proteome</keyword>
<reference evidence="6" key="1">
    <citation type="submission" date="2020-07" db="EMBL/GenBank/DDBJ databases">
        <title>Genomic analysis of a strain of Sedimentibacter Hydroxybenzoicus DSM7310.</title>
        <authorList>
            <person name="Ma S."/>
        </authorList>
    </citation>
    <scope>NUCLEOTIDE SEQUENCE</scope>
    <source>
        <strain evidence="6">DSM 7310</strain>
    </source>
</reference>
<dbReference type="PANTHER" id="PTHR30136">
    <property type="entry name" value="HELIX-TURN-HELIX TRANSCRIPTIONAL REGULATOR, ICLR FAMILY"/>
    <property type="match status" value="1"/>
</dbReference>
<gene>
    <name evidence="6" type="ORF">HZF24_11500</name>
</gene>
<proteinExistence type="predicted"/>
<dbReference type="GO" id="GO:0045892">
    <property type="term" value="P:negative regulation of DNA-templated transcription"/>
    <property type="evidence" value="ECO:0007669"/>
    <property type="project" value="TreeGrafter"/>
</dbReference>
<keyword evidence="3" id="KW-0804">Transcription</keyword>
<dbReference type="Pfam" id="PF01614">
    <property type="entry name" value="IclR_C"/>
    <property type="match status" value="1"/>
</dbReference>
<dbReference type="Gene3D" id="3.30.450.40">
    <property type="match status" value="1"/>
</dbReference>
<sequence length="272" mass="29930">MKEGVYLIKNSIIENTDDKSSIRSIERAFIIMEALATNGGEAKGITELSNITKLSKTTVHRIISTLCKAEYVQKEISSDKYCLGLRLSYLGSAALGRVKLIEVAKNDLINLADATNMTVHLAVILDHQIVYVDKANSNLSIQTASRIGQRSYLHSTGLGKAICAYLPEEEVVNHLKIMGMPQQTKNTITNIDDFFMELHKIRELGVSIDNEENEKYIKCVAAPIYDISGNIIAAISASGLVVHFSEDNIKDLASIVKTTANRISHNMGYQGV</sequence>
<dbReference type="GO" id="GO:0003700">
    <property type="term" value="F:DNA-binding transcription factor activity"/>
    <property type="evidence" value="ECO:0007669"/>
    <property type="project" value="TreeGrafter"/>
</dbReference>
<dbReference type="GO" id="GO:0003677">
    <property type="term" value="F:DNA binding"/>
    <property type="evidence" value="ECO:0007669"/>
    <property type="project" value="UniProtKB-KW"/>
</dbReference>
<dbReference type="InterPro" id="IPR036390">
    <property type="entry name" value="WH_DNA-bd_sf"/>
</dbReference>
<dbReference type="PANTHER" id="PTHR30136:SF24">
    <property type="entry name" value="HTH-TYPE TRANSCRIPTIONAL REPRESSOR ALLR"/>
    <property type="match status" value="1"/>
</dbReference>
<dbReference type="InterPro" id="IPR050707">
    <property type="entry name" value="HTH_MetabolicPath_Reg"/>
</dbReference>
<dbReference type="Pfam" id="PF09339">
    <property type="entry name" value="HTH_IclR"/>
    <property type="match status" value="1"/>
</dbReference>
<feature type="domain" description="IclR-ED" evidence="5">
    <location>
        <begin position="86"/>
        <end position="269"/>
    </location>
</feature>
<dbReference type="InterPro" id="IPR014757">
    <property type="entry name" value="Tscrpt_reg_IclR_C"/>
</dbReference>
<dbReference type="AlphaFoldDB" id="A0A974BKX8"/>
<dbReference type="EMBL" id="JACBNQ010000013">
    <property type="protein sequence ID" value="NYB74761.1"/>
    <property type="molecule type" value="Genomic_DNA"/>
</dbReference>
<dbReference type="Gene3D" id="1.10.10.10">
    <property type="entry name" value="Winged helix-like DNA-binding domain superfamily/Winged helix DNA-binding domain"/>
    <property type="match status" value="1"/>
</dbReference>
<dbReference type="Proteomes" id="UP000611629">
    <property type="component" value="Unassembled WGS sequence"/>
</dbReference>
<protein>
    <submittedName>
        <fullName evidence="6">IclR family transcriptional regulator</fullName>
    </submittedName>
</protein>
<evidence type="ECO:0000256" key="1">
    <source>
        <dbReference type="ARBA" id="ARBA00023015"/>
    </source>
</evidence>
<evidence type="ECO:0000256" key="3">
    <source>
        <dbReference type="ARBA" id="ARBA00023163"/>
    </source>
</evidence>
<dbReference type="SUPFAM" id="SSF55781">
    <property type="entry name" value="GAF domain-like"/>
    <property type="match status" value="1"/>
</dbReference>
<keyword evidence="2" id="KW-0238">DNA-binding</keyword>
<feature type="domain" description="HTH iclR-type" evidence="4">
    <location>
        <begin position="22"/>
        <end position="85"/>
    </location>
</feature>
<evidence type="ECO:0000259" key="4">
    <source>
        <dbReference type="PROSITE" id="PS51077"/>
    </source>
</evidence>
<dbReference type="SUPFAM" id="SSF46785">
    <property type="entry name" value="Winged helix' DNA-binding domain"/>
    <property type="match status" value="1"/>
</dbReference>
<dbReference type="PROSITE" id="PS51077">
    <property type="entry name" value="HTH_ICLR"/>
    <property type="match status" value="1"/>
</dbReference>
<dbReference type="InterPro" id="IPR029016">
    <property type="entry name" value="GAF-like_dom_sf"/>
</dbReference>
<organism evidence="6 7">
    <name type="scientific">Sedimentibacter hydroxybenzoicus DSM 7310</name>
    <dbReference type="NCBI Taxonomy" id="1123245"/>
    <lineage>
        <taxon>Bacteria</taxon>
        <taxon>Bacillati</taxon>
        <taxon>Bacillota</taxon>
        <taxon>Tissierellia</taxon>
        <taxon>Sedimentibacter</taxon>
    </lineage>
</organism>
<evidence type="ECO:0000256" key="2">
    <source>
        <dbReference type="ARBA" id="ARBA00023125"/>
    </source>
</evidence>
<dbReference type="InterPro" id="IPR005471">
    <property type="entry name" value="Tscrpt_reg_IclR_N"/>
</dbReference>
<evidence type="ECO:0000313" key="7">
    <source>
        <dbReference type="Proteomes" id="UP000611629"/>
    </source>
</evidence>
<dbReference type="InterPro" id="IPR036388">
    <property type="entry name" value="WH-like_DNA-bd_sf"/>
</dbReference>
<evidence type="ECO:0000259" key="5">
    <source>
        <dbReference type="PROSITE" id="PS51078"/>
    </source>
</evidence>
<dbReference type="PROSITE" id="PS51078">
    <property type="entry name" value="ICLR_ED"/>
    <property type="match status" value="1"/>
</dbReference>